<sequence length="58" mass="6248">MEKEGGRNEGMKPGRKGHGECAHVVSCHDSPLSSFVVIVGVLACAKERPWEPTEVVES</sequence>
<dbReference type="HOGENOM" id="CLU_2978590_0_0_1"/>
<proteinExistence type="predicted"/>
<evidence type="ECO:0000313" key="1">
    <source>
        <dbReference type="EMBL" id="EGC41466.1"/>
    </source>
</evidence>
<gene>
    <name evidence="1" type="ORF">HCEG_00828</name>
</gene>
<organism evidence="2">
    <name type="scientific">Ajellomyces capsulatus (strain H88)</name>
    <name type="common">Darling's disease fungus</name>
    <name type="synonym">Histoplasma capsulatum</name>
    <dbReference type="NCBI Taxonomy" id="544711"/>
    <lineage>
        <taxon>Eukaryota</taxon>
        <taxon>Fungi</taxon>
        <taxon>Dikarya</taxon>
        <taxon>Ascomycota</taxon>
        <taxon>Pezizomycotina</taxon>
        <taxon>Eurotiomycetes</taxon>
        <taxon>Eurotiomycetidae</taxon>
        <taxon>Onygenales</taxon>
        <taxon>Ajellomycetaceae</taxon>
        <taxon>Histoplasma</taxon>
    </lineage>
</organism>
<dbReference type="AlphaFoldDB" id="F0U6D0"/>
<dbReference type="Proteomes" id="UP000008142">
    <property type="component" value="Unassembled WGS sequence"/>
</dbReference>
<reference evidence="2" key="1">
    <citation type="submission" date="2008-07" db="EMBL/GenBank/DDBJ databases">
        <title>Annotation of Ajellomyces capsulatus strain H88.</title>
        <authorList>
            <person name="Champion M."/>
            <person name="Cuomo C."/>
            <person name="Ma L.-J."/>
            <person name="Henn M.R."/>
            <person name="Sil A."/>
            <person name="Goldman B."/>
            <person name="Young S.K."/>
            <person name="Kodira C.D."/>
            <person name="Zeng Q."/>
            <person name="Koehrsen M."/>
            <person name="Alvarado L."/>
            <person name="Berlin A."/>
            <person name="Borenstein D."/>
            <person name="Chen Z."/>
            <person name="Engels R."/>
            <person name="Freedman E."/>
            <person name="Gellesch M."/>
            <person name="Goldberg J."/>
            <person name="Griggs A."/>
            <person name="Gujja S."/>
            <person name="Heiman D."/>
            <person name="Hepburn T."/>
            <person name="Howarth C."/>
            <person name="Jen D."/>
            <person name="Larson L."/>
            <person name="Lewis B."/>
            <person name="Mehta T."/>
            <person name="Park D."/>
            <person name="Pearson M."/>
            <person name="Roberts A."/>
            <person name="Saif S."/>
            <person name="Shea T."/>
            <person name="Shenoy N."/>
            <person name="Sisk P."/>
            <person name="Stolte C."/>
            <person name="Sykes S."/>
            <person name="Walk T."/>
            <person name="White J."/>
            <person name="Yandava C."/>
            <person name="Klein B."/>
            <person name="McEwen J.G."/>
            <person name="Puccia R."/>
            <person name="Goldman G.H."/>
            <person name="Felipe M.S."/>
            <person name="Nino-Vega G."/>
            <person name="San-Blas G."/>
            <person name="Taylor J."/>
            <person name="Mendoza L."/>
            <person name="Galagan J."/>
            <person name="Nusbaum C."/>
            <person name="Birren B."/>
        </authorList>
    </citation>
    <scope>NUCLEOTIDE SEQUENCE [LARGE SCALE GENOMIC DNA]</scope>
    <source>
        <strain evidence="2">H88</strain>
    </source>
</reference>
<name>F0U6D0_AJEC8</name>
<accession>F0U6D0</accession>
<dbReference type="EMBL" id="DS990636">
    <property type="protein sequence ID" value="EGC41466.1"/>
    <property type="molecule type" value="Genomic_DNA"/>
</dbReference>
<protein>
    <submittedName>
        <fullName evidence="1">Uncharacterized protein</fullName>
    </submittedName>
</protein>
<evidence type="ECO:0000313" key="2">
    <source>
        <dbReference type="Proteomes" id="UP000008142"/>
    </source>
</evidence>